<protein>
    <submittedName>
        <fullName evidence="2">Uncharacterized protein</fullName>
    </submittedName>
</protein>
<feature type="region of interest" description="Disordered" evidence="1">
    <location>
        <begin position="16"/>
        <end position="55"/>
    </location>
</feature>
<dbReference type="Proteomes" id="UP000325313">
    <property type="component" value="Unassembled WGS sequence"/>
</dbReference>
<comment type="caution">
    <text evidence="2">The sequence shown here is derived from an EMBL/GenBank/DDBJ whole genome shotgun (WGS) entry which is preliminary data.</text>
</comment>
<evidence type="ECO:0000313" key="3">
    <source>
        <dbReference type="Proteomes" id="UP000325313"/>
    </source>
</evidence>
<dbReference type="EMBL" id="VDEP01000195">
    <property type="protein sequence ID" value="KAA1124974.1"/>
    <property type="molecule type" value="Genomic_DNA"/>
</dbReference>
<feature type="region of interest" description="Disordered" evidence="1">
    <location>
        <begin position="141"/>
        <end position="160"/>
    </location>
</feature>
<feature type="compositionally biased region" description="Pro residues" evidence="1">
    <location>
        <begin position="41"/>
        <end position="50"/>
    </location>
</feature>
<accession>A0A5B0RJW4</accession>
<organism evidence="2 3">
    <name type="scientific">Puccinia graminis f. sp. tritici</name>
    <dbReference type="NCBI Taxonomy" id="56615"/>
    <lineage>
        <taxon>Eukaryota</taxon>
        <taxon>Fungi</taxon>
        <taxon>Dikarya</taxon>
        <taxon>Basidiomycota</taxon>
        <taxon>Pucciniomycotina</taxon>
        <taxon>Pucciniomycetes</taxon>
        <taxon>Pucciniales</taxon>
        <taxon>Pucciniaceae</taxon>
        <taxon>Puccinia</taxon>
    </lineage>
</organism>
<reference evidence="2 3" key="1">
    <citation type="submission" date="2019-05" db="EMBL/GenBank/DDBJ databases">
        <title>Emergence of the Ug99 lineage of the wheat stem rust pathogen through somatic hybridization.</title>
        <authorList>
            <person name="Li F."/>
            <person name="Upadhyaya N.M."/>
            <person name="Sperschneider J."/>
            <person name="Matny O."/>
            <person name="Nguyen-Phuc H."/>
            <person name="Mago R."/>
            <person name="Raley C."/>
            <person name="Miller M.E."/>
            <person name="Silverstein K.A.T."/>
            <person name="Henningsen E."/>
            <person name="Hirsch C.D."/>
            <person name="Visser B."/>
            <person name="Pretorius Z.A."/>
            <person name="Steffenson B.J."/>
            <person name="Schwessinger B."/>
            <person name="Dodds P.N."/>
            <person name="Figueroa M."/>
        </authorList>
    </citation>
    <scope>NUCLEOTIDE SEQUENCE [LARGE SCALE GENOMIC DNA]</scope>
    <source>
        <strain evidence="2 3">Ug99</strain>
    </source>
</reference>
<gene>
    <name evidence="2" type="ORF">PGTUg99_000138</name>
</gene>
<proteinExistence type="predicted"/>
<evidence type="ECO:0000256" key="1">
    <source>
        <dbReference type="SAM" id="MobiDB-lite"/>
    </source>
</evidence>
<dbReference type="AlphaFoldDB" id="A0A5B0RJW4"/>
<name>A0A5B0RJW4_PUCGR</name>
<sequence length="214" mass="23684">MHRVLNARVDSSARNRGRVFCGGSTESSPRTPYGLHISPVPHQPLHPSPPGLSSRRRATTISALPSNSNPPPPSTNPDKIEAPHVLFQLSQQQQPDPPLAILLRVPQSFEPTKNIGKRTLKQVLTAITSLTSSHHIELKASHPPHSRITTTRSSKDPNPPLTCYPAVALYKTANLQKPWPVRRPTTSSVSSQLLLDSSFYPRLIKHPCNTYQFR</sequence>
<evidence type="ECO:0000313" key="2">
    <source>
        <dbReference type="EMBL" id="KAA1124974.1"/>
    </source>
</evidence>